<dbReference type="Proteomes" id="UP000030653">
    <property type="component" value="Unassembled WGS sequence"/>
</dbReference>
<protein>
    <submittedName>
        <fullName evidence="1">Uncharacterized protein</fullName>
    </submittedName>
</protein>
<dbReference type="HOGENOM" id="CLU_2722179_0_0_1"/>
<dbReference type="RefSeq" id="XP_040627942.1">
    <property type="nucleotide sequence ID" value="XM_040776915.1"/>
</dbReference>
<dbReference type="EMBL" id="JH795865">
    <property type="protein sequence ID" value="EJU01045.1"/>
    <property type="molecule type" value="Genomic_DNA"/>
</dbReference>
<organism evidence="1 2">
    <name type="scientific">Dacryopinax primogenitus (strain DJM 731)</name>
    <name type="common">Brown rot fungus</name>
    <dbReference type="NCBI Taxonomy" id="1858805"/>
    <lineage>
        <taxon>Eukaryota</taxon>
        <taxon>Fungi</taxon>
        <taxon>Dikarya</taxon>
        <taxon>Basidiomycota</taxon>
        <taxon>Agaricomycotina</taxon>
        <taxon>Dacrymycetes</taxon>
        <taxon>Dacrymycetales</taxon>
        <taxon>Dacrymycetaceae</taxon>
        <taxon>Dacryopinax</taxon>
    </lineage>
</organism>
<gene>
    <name evidence="1" type="ORF">DACRYDRAFT_89447</name>
</gene>
<evidence type="ECO:0000313" key="1">
    <source>
        <dbReference type="EMBL" id="EJU01045.1"/>
    </source>
</evidence>
<dbReference type="GeneID" id="63691977"/>
<evidence type="ECO:0000313" key="2">
    <source>
        <dbReference type="Proteomes" id="UP000030653"/>
    </source>
</evidence>
<sequence>MTVVPVARGWHKSPAVLMGFTANSALVDARQDQREMAGKERDRIYGRFTEDRRCRLKKSQSVHDHLAVLEWG</sequence>
<accession>M5FYR5</accession>
<name>M5FYR5_DACPD</name>
<reference evidence="1 2" key="1">
    <citation type="journal article" date="2012" name="Science">
        <title>The Paleozoic origin of enzymatic lignin decomposition reconstructed from 31 fungal genomes.</title>
        <authorList>
            <person name="Floudas D."/>
            <person name="Binder M."/>
            <person name="Riley R."/>
            <person name="Barry K."/>
            <person name="Blanchette R.A."/>
            <person name="Henrissat B."/>
            <person name="Martinez A.T."/>
            <person name="Otillar R."/>
            <person name="Spatafora J.W."/>
            <person name="Yadav J.S."/>
            <person name="Aerts A."/>
            <person name="Benoit I."/>
            <person name="Boyd A."/>
            <person name="Carlson A."/>
            <person name="Copeland A."/>
            <person name="Coutinho P.M."/>
            <person name="de Vries R.P."/>
            <person name="Ferreira P."/>
            <person name="Findley K."/>
            <person name="Foster B."/>
            <person name="Gaskell J."/>
            <person name="Glotzer D."/>
            <person name="Gorecki P."/>
            <person name="Heitman J."/>
            <person name="Hesse C."/>
            <person name="Hori C."/>
            <person name="Igarashi K."/>
            <person name="Jurgens J.A."/>
            <person name="Kallen N."/>
            <person name="Kersten P."/>
            <person name="Kohler A."/>
            <person name="Kuees U."/>
            <person name="Kumar T.K.A."/>
            <person name="Kuo A."/>
            <person name="LaButti K."/>
            <person name="Larrondo L.F."/>
            <person name="Lindquist E."/>
            <person name="Ling A."/>
            <person name="Lombard V."/>
            <person name="Lucas S."/>
            <person name="Lundell T."/>
            <person name="Martin R."/>
            <person name="McLaughlin D.J."/>
            <person name="Morgenstern I."/>
            <person name="Morin E."/>
            <person name="Murat C."/>
            <person name="Nagy L.G."/>
            <person name="Nolan M."/>
            <person name="Ohm R.A."/>
            <person name="Patyshakuliyeva A."/>
            <person name="Rokas A."/>
            <person name="Ruiz-Duenas F.J."/>
            <person name="Sabat G."/>
            <person name="Salamov A."/>
            <person name="Samejima M."/>
            <person name="Schmutz J."/>
            <person name="Slot J.C."/>
            <person name="St John F."/>
            <person name="Stenlid J."/>
            <person name="Sun H."/>
            <person name="Sun S."/>
            <person name="Syed K."/>
            <person name="Tsang A."/>
            <person name="Wiebenga A."/>
            <person name="Young D."/>
            <person name="Pisabarro A."/>
            <person name="Eastwood D.C."/>
            <person name="Martin F."/>
            <person name="Cullen D."/>
            <person name="Grigoriev I.V."/>
            <person name="Hibbett D.S."/>
        </authorList>
    </citation>
    <scope>NUCLEOTIDE SEQUENCE [LARGE SCALE GENOMIC DNA]</scope>
    <source>
        <strain evidence="1 2">DJM-731 SS1</strain>
    </source>
</reference>
<proteinExistence type="predicted"/>
<dbReference type="AlphaFoldDB" id="M5FYR5"/>
<keyword evidence="2" id="KW-1185">Reference proteome</keyword>